<accession>A0ABY4EIZ5</accession>
<feature type="coiled-coil region" evidence="1">
    <location>
        <begin position="9"/>
        <end position="36"/>
    </location>
</feature>
<keyword evidence="4" id="KW-1185">Reference proteome</keyword>
<keyword evidence="1" id="KW-0175">Coiled coil</keyword>
<reference evidence="3 4" key="1">
    <citation type="submission" date="2022-04" db="EMBL/GenBank/DDBJ databases">
        <title>Halobacillus sp. isolated from saltern.</title>
        <authorList>
            <person name="Won M."/>
            <person name="Lee C.-M."/>
            <person name="Woen H.-Y."/>
            <person name="Kwon S.-W."/>
        </authorList>
    </citation>
    <scope>NUCLEOTIDE SEQUENCE [LARGE SCALE GENOMIC DNA]</scope>
    <source>
        <strain evidence="3 4">SSBR10-3</strain>
    </source>
</reference>
<organism evidence="3 4">
    <name type="scientific">Halobacillus salinarum</name>
    <dbReference type="NCBI Taxonomy" id="2932257"/>
    <lineage>
        <taxon>Bacteria</taxon>
        <taxon>Bacillati</taxon>
        <taxon>Bacillota</taxon>
        <taxon>Bacilli</taxon>
        <taxon>Bacillales</taxon>
        <taxon>Bacillaceae</taxon>
        <taxon>Halobacillus</taxon>
    </lineage>
</organism>
<protein>
    <recommendedName>
        <fullName evidence="5">Spore germination protein GerPC</fullName>
    </recommendedName>
</protein>
<dbReference type="Proteomes" id="UP000831787">
    <property type="component" value="Chromosome"/>
</dbReference>
<dbReference type="RefSeq" id="WP_244709677.1">
    <property type="nucleotide sequence ID" value="NZ_CP095073.1"/>
</dbReference>
<evidence type="ECO:0000256" key="1">
    <source>
        <dbReference type="SAM" id="Coils"/>
    </source>
</evidence>
<evidence type="ECO:0000313" key="4">
    <source>
        <dbReference type="Proteomes" id="UP000831787"/>
    </source>
</evidence>
<dbReference type="EMBL" id="CP095073">
    <property type="protein sequence ID" value="UOQ44038.1"/>
    <property type="molecule type" value="Genomic_DNA"/>
</dbReference>
<gene>
    <name evidence="3" type="ORF">MUN89_19575</name>
</gene>
<evidence type="ECO:0000256" key="2">
    <source>
        <dbReference type="SAM" id="MobiDB-lite"/>
    </source>
</evidence>
<evidence type="ECO:0008006" key="5">
    <source>
        <dbReference type="Google" id="ProtNLM"/>
    </source>
</evidence>
<evidence type="ECO:0000313" key="3">
    <source>
        <dbReference type="EMBL" id="UOQ44038.1"/>
    </source>
</evidence>
<sequence length="125" mass="14419">MGILKWFKLHKHLGEIRDLKDKVASLNEEITGLKMHLQDQKPRPHYIVEQLIIEKYEVHNSFGALGIKELQGTLNIGANYGGELPEDLGEIMKMKEKEVNKAKQWEEQESSPQDMPKVNIKAKEK</sequence>
<name>A0ABY4EIZ5_9BACI</name>
<feature type="region of interest" description="Disordered" evidence="2">
    <location>
        <begin position="99"/>
        <end position="125"/>
    </location>
</feature>
<proteinExistence type="predicted"/>